<sequence>MRIPSNNISSDEESILSNNSFFDENFLKKVIPSILIMRNFFENNFSQESFDVNDTLEAFENKISVNVSQETYRTSSEYTSVDPNSDLKLRTNDEMSTDNIKNNIIA</sequence>
<feature type="compositionally biased region" description="Polar residues" evidence="1">
    <location>
        <begin position="74"/>
        <end position="83"/>
    </location>
</feature>
<proteinExistence type="predicted"/>
<accession>A0A397VHW9</accession>
<evidence type="ECO:0000313" key="3">
    <source>
        <dbReference type="Proteomes" id="UP000266673"/>
    </source>
</evidence>
<feature type="region of interest" description="Disordered" evidence="1">
    <location>
        <begin position="74"/>
        <end position="94"/>
    </location>
</feature>
<comment type="caution">
    <text evidence="2">The sequence shown here is derived from an EMBL/GenBank/DDBJ whole genome shotgun (WGS) entry which is preliminary data.</text>
</comment>
<organism evidence="2 3">
    <name type="scientific">Gigaspora rosea</name>
    <dbReference type="NCBI Taxonomy" id="44941"/>
    <lineage>
        <taxon>Eukaryota</taxon>
        <taxon>Fungi</taxon>
        <taxon>Fungi incertae sedis</taxon>
        <taxon>Mucoromycota</taxon>
        <taxon>Glomeromycotina</taxon>
        <taxon>Glomeromycetes</taxon>
        <taxon>Diversisporales</taxon>
        <taxon>Gigasporaceae</taxon>
        <taxon>Gigaspora</taxon>
    </lineage>
</organism>
<protein>
    <submittedName>
        <fullName evidence="2">Uncharacterized protein</fullName>
    </submittedName>
</protein>
<dbReference type="Proteomes" id="UP000266673">
    <property type="component" value="Unassembled WGS sequence"/>
</dbReference>
<keyword evidence="3" id="KW-1185">Reference proteome</keyword>
<gene>
    <name evidence="2" type="ORF">C2G38_2174899</name>
</gene>
<name>A0A397VHW9_9GLOM</name>
<evidence type="ECO:0000313" key="2">
    <source>
        <dbReference type="EMBL" id="RIB22054.1"/>
    </source>
</evidence>
<dbReference type="EMBL" id="QKWP01000326">
    <property type="protein sequence ID" value="RIB22054.1"/>
    <property type="molecule type" value="Genomic_DNA"/>
</dbReference>
<dbReference type="AlphaFoldDB" id="A0A397VHW9"/>
<evidence type="ECO:0000256" key="1">
    <source>
        <dbReference type="SAM" id="MobiDB-lite"/>
    </source>
</evidence>
<reference evidence="2 3" key="1">
    <citation type="submission" date="2018-06" db="EMBL/GenBank/DDBJ databases">
        <title>Comparative genomics reveals the genomic features of Rhizophagus irregularis, R. cerebriforme, R. diaphanum and Gigaspora rosea, and their symbiotic lifestyle signature.</title>
        <authorList>
            <person name="Morin E."/>
            <person name="San Clemente H."/>
            <person name="Chen E.C.H."/>
            <person name="De La Providencia I."/>
            <person name="Hainaut M."/>
            <person name="Kuo A."/>
            <person name="Kohler A."/>
            <person name="Murat C."/>
            <person name="Tang N."/>
            <person name="Roy S."/>
            <person name="Loubradou J."/>
            <person name="Henrissat B."/>
            <person name="Grigoriev I.V."/>
            <person name="Corradi N."/>
            <person name="Roux C."/>
            <person name="Martin F.M."/>
        </authorList>
    </citation>
    <scope>NUCLEOTIDE SEQUENCE [LARGE SCALE GENOMIC DNA]</scope>
    <source>
        <strain evidence="2 3">DAOM 194757</strain>
    </source>
</reference>